<comment type="caution">
    <text evidence="1">The sequence shown here is derived from an EMBL/GenBank/DDBJ whole genome shotgun (WGS) entry which is preliminary data.</text>
</comment>
<protein>
    <recommendedName>
        <fullName evidence="3">Alpha/beta hydrolase</fullName>
    </recommendedName>
</protein>
<dbReference type="InterPro" id="IPR029058">
    <property type="entry name" value="AB_hydrolase_fold"/>
</dbReference>
<gene>
    <name evidence="1" type="ORF">ACFQL9_10825</name>
</gene>
<dbReference type="Gene3D" id="3.40.50.1820">
    <property type="entry name" value="alpha/beta hydrolase"/>
    <property type="match status" value="1"/>
</dbReference>
<dbReference type="Proteomes" id="UP001596461">
    <property type="component" value="Unassembled WGS sequence"/>
</dbReference>
<reference evidence="1 2" key="1">
    <citation type="journal article" date="2019" name="Int. J. Syst. Evol. Microbiol.">
        <title>The Global Catalogue of Microorganisms (GCM) 10K type strain sequencing project: providing services to taxonomists for standard genome sequencing and annotation.</title>
        <authorList>
            <consortium name="The Broad Institute Genomics Platform"/>
            <consortium name="The Broad Institute Genome Sequencing Center for Infectious Disease"/>
            <person name="Wu L."/>
            <person name="Ma J."/>
        </authorList>
    </citation>
    <scope>NUCLEOTIDE SEQUENCE [LARGE SCALE GENOMIC DNA]</scope>
    <source>
        <strain evidence="1 2">DT31</strain>
    </source>
</reference>
<sequence length="230" mass="25136">MHELAAETLAGQLCAAVSIRAWHGTDAPTLVWHHGGGEHPYDTIFSGTFPDPDSMGANLVIIRAPGHESRLGVQRVGATLSRYLATLAVAVAATEHVLAEVDGRSVVSGYSLGGFVTNRHHVHHDTADAYVPLMAGTAHGEIFLSSVPAAPPARNRPEYLRRRLNFTDAWGGRDHDHVHPVLGRHDRLNRLAAQRPSYPGVTPAVWPVGHLRGIRAHERIRQTLEPHLRR</sequence>
<name>A0ABD5WH37_9EURY</name>
<dbReference type="EMBL" id="JBHTAH010000008">
    <property type="protein sequence ID" value="MFC7070134.1"/>
    <property type="molecule type" value="Genomic_DNA"/>
</dbReference>
<organism evidence="1 2">
    <name type="scientific">Halobaculum lipolyticum</name>
    <dbReference type="NCBI Taxonomy" id="3032001"/>
    <lineage>
        <taxon>Archaea</taxon>
        <taxon>Methanobacteriati</taxon>
        <taxon>Methanobacteriota</taxon>
        <taxon>Stenosarchaea group</taxon>
        <taxon>Halobacteria</taxon>
        <taxon>Halobacteriales</taxon>
        <taxon>Haloferacaceae</taxon>
        <taxon>Halobaculum</taxon>
    </lineage>
</organism>
<dbReference type="SUPFAM" id="SSF53474">
    <property type="entry name" value="alpha/beta-Hydrolases"/>
    <property type="match status" value="1"/>
</dbReference>
<evidence type="ECO:0000313" key="1">
    <source>
        <dbReference type="EMBL" id="MFC7070134.1"/>
    </source>
</evidence>
<keyword evidence="2" id="KW-1185">Reference proteome</keyword>
<proteinExistence type="predicted"/>
<dbReference type="AlphaFoldDB" id="A0ABD5WH37"/>
<dbReference type="GeneID" id="81124939"/>
<evidence type="ECO:0008006" key="3">
    <source>
        <dbReference type="Google" id="ProtNLM"/>
    </source>
</evidence>
<accession>A0ABD5WH37</accession>
<evidence type="ECO:0000313" key="2">
    <source>
        <dbReference type="Proteomes" id="UP001596461"/>
    </source>
</evidence>
<dbReference type="RefSeq" id="WP_284033028.1">
    <property type="nucleotide sequence ID" value="NZ_CP126154.1"/>
</dbReference>